<dbReference type="RefSeq" id="WP_263541017.1">
    <property type="nucleotide sequence ID" value="NZ_JAOVZO020000019.1"/>
</dbReference>
<gene>
    <name evidence="2" type="ORF">OD750_019515</name>
</gene>
<accession>A0A9X3YLW0</accession>
<feature type="signal peptide" evidence="1">
    <location>
        <begin position="1"/>
        <end position="18"/>
    </location>
</feature>
<dbReference type="Gene3D" id="2.60.40.10">
    <property type="entry name" value="Immunoglobulins"/>
    <property type="match status" value="2"/>
</dbReference>
<feature type="chain" id="PRO_5040866121" description="Big-1 domain-containing protein" evidence="1">
    <location>
        <begin position="19"/>
        <end position="883"/>
    </location>
</feature>
<dbReference type="EMBL" id="JAOVZO020000019">
    <property type="protein sequence ID" value="MDC8014739.1"/>
    <property type="molecule type" value="Genomic_DNA"/>
</dbReference>
<comment type="caution">
    <text evidence="2">The sequence shown here is derived from an EMBL/GenBank/DDBJ whole genome shotgun (WGS) entry which is preliminary data.</text>
</comment>
<protein>
    <recommendedName>
        <fullName evidence="4">Big-1 domain-containing protein</fullName>
    </recommendedName>
</protein>
<sequence>MKVFTKSLGLLLTGVLLASCGGGGGSGDNGALNPPTSGTLTLTATTTTLPVNSSVVGPFIGSPFMAEVGITWRRPNGDLVSGQEVAVSASPVSVISFSTLDDPATAIETNPDGSYLRGNEFRDKLGSGPVDVTGGVATIFVHSGTVSGTGTITVTARDADSNQTISKTLTFTVQNATAPLPASILMGASPSGIYLQNSGGETSSLITAVVRDGGGQLIPDPVSGNNSFNNVQFEVIGSPNNGSLSGLGAGGSQTGQSIKVRTVQGVAAVSFRSGTVEGPIQIRATVDRGDNNVDNGISDALVTTTSVVVSDGKLFSLAITRPDTNALYANPVDGTAGPTDPGTAPPFHNGTYSLTVSALATDRQGNPVINQPVRFGQLDAPLTGFPSEGPGTFSITGTDGNPQENGTLFTAPNGRFTTAGGGAGPGDTLLVFGDLVPGNRDLESSRTIASINNAGSLNVVTPFNRNDDTGNSVDAGAVIPYVIGRAVDGNITADGVTDAKGVASVQLTYPVTRLGKAVYLFAQGDSVASTGAVKKVSDIKLMRYAGMLPVRITAAPATIPGNTTVNVRVCLRDALNSALQGQFIPFGFANLGSGSGTVDGVAGAGITASATGADGCLTAVVRTIGVAGGGAGGDGPRVVFSNVDAEDPAEVTITAGGNLILNANPTAFVGTGGTVTLTLRDGAGNPVPSVTIGGTCSGDVSLDSGPGVTNAQGQTTAVISNVNLNRFGSAGSATCTFRTPTGETATVSFTGINLCTLGAGVSPPPPAGACPTGATIALTVNAVATPVGAPANTCGVTVTSAPTGLTCGVAAGATAPQACTGNFPSGTEITLTATRTGPPACLAATPAPTVVFSGSCAQVGTSSSATLTLSSAQTCTATAQTPP</sequence>
<proteinExistence type="predicted"/>
<keyword evidence="3" id="KW-1185">Reference proteome</keyword>
<evidence type="ECO:0000313" key="3">
    <source>
        <dbReference type="Proteomes" id="UP001139971"/>
    </source>
</evidence>
<evidence type="ECO:0000256" key="1">
    <source>
        <dbReference type="SAM" id="SignalP"/>
    </source>
</evidence>
<organism evidence="2 3">
    <name type="scientific">Tahibacter soli</name>
    <dbReference type="NCBI Taxonomy" id="2983605"/>
    <lineage>
        <taxon>Bacteria</taxon>
        <taxon>Pseudomonadati</taxon>
        <taxon>Pseudomonadota</taxon>
        <taxon>Gammaproteobacteria</taxon>
        <taxon>Lysobacterales</taxon>
        <taxon>Rhodanobacteraceae</taxon>
        <taxon>Tahibacter</taxon>
    </lineage>
</organism>
<dbReference type="InterPro" id="IPR013783">
    <property type="entry name" value="Ig-like_fold"/>
</dbReference>
<evidence type="ECO:0008006" key="4">
    <source>
        <dbReference type="Google" id="ProtNLM"/>
    </source>
</evidence>
<dbReference type="Proteomes" id="UP001139971">
    <property type="component" value="Unassembled WGS sequence"/>
</dbReference>
<evidence type="ECO:0000313" key="2">
    <source>
        <dbReference type="EMBL" id="MDC8014739.1"/>
    </source>
</evidence>
<name>A0A9X3YLW0_9GAMM</name>
<reference evidence="2" key="1">
    <citation type="submission" date="2023-02" db="EMBL/GenBank/DDBJ databases">
        <title>Tahibacter soli sp. nov. isolated from soil.</title>
        <authorList>
            <person name="Baek J.H."/>
            <person name="Lee J.K."/>
            <person name="Choi D.G."/>
            <person name="Jeon C.O."/>
        </authorList>
    </citation>
    <scope>NUCLEOTIDE SEQUENCE</scope>
    <source>
        <strain evidence="2">BL</strain>
    </source>
</reference>
<dbReference type="AlphaFoldDB" id="A0A9X3YLW0"/>
<keyword evidence="1" id="KW-0732">Signal</keyword>
<dbReference type="PROSITE" id="PS51257">
    <property type="entry name" value="PROKAR_LIPOPROTEIN"/>
    <property type="match status" value="1"/>
</dbReference>